<evidence type="ECO:0000256" key="6">
    <source>
        <dbReference type="ARBA" id="ARBA00023136"/>
    </source>
</evidence>
<feature type="transmembrane region" description="Helical" evidence="7">
    <location>
        <begin position="12"/>
        <end position="37"/>
    </location>
</feature>
<dbReference type="EMBL" id="CP090978">
    <property type="protein sequence ID" value="UJF35910.1"/>
    <property type="molecule type" value="Genomic_DNA"/>
</dbReference>
<feature type="transmembrane region" description="Helical" evidence="7">
    <location>
        <begin position="99"/>
        <end position="116"/>
    </location>
</feature>
<evidence type="ECO:0000259" key="8">
    <source>
        <dbReference type="PROSITE" id="PS50850"/>
    </source>
</evidence>
<keyword evidence="5 7" id="KW-1133">Transmembrane helix</keyword>
<dbReference type="Pfam" id="PF07690">
    <property type="entry name" value="MFS_1"/>
    <property type="match status" value="2"/>
</dbReference>
<feature type="transmembrane region" description="Helical" evidence="7">
    <location>
        <begin position="365"/>
        <end position="387"/>
    </location>
</feature>
<dbReference type="Gene3D" id="1.20.1250.20">
    <property type="entry name" value="MFS general substrate transporter like domains"/>
    <property type="match status" value="2"/>
</dbReference>
<name>A0ABY3SR80_9BACL</name>
<gene>
    <name evidence="9" type="ORF">L0M14_12990</name>
</gene>
<evidence type="ECO:0000256" key="5">
    <source>
        <dbReference type="ARBA" id="ARBA00022989"/>
    </source>
</evidence>
<dbReference type="Proteomes" id="UP001649230">
    <property type="component" value="Chromosome"/>
</dbReference>
<feature type="transmembrane region" description="Helical" evidence="7">
    <location>
        <begin position="307"/>
        <end position="324"/>
    </location>
</feature>
<keyword evidence="6 7" id="KW-0472">Membrane</keyword>
<dbReference type="PANTHER" id="PTHR23517:SF3">
    <property type="entry name" value="INTEGRAL MEMBRANE TRANSPORT PROTEIN"/>
    <property type="match status" value="1"/>
</dbReference>
<dbReference type="RefSeq" id="WP_235122466.1">
    <property type="nucleotide sequence ID" value="NZ_CP090978.1"/>
</dbReference>
<keyword evidence="2" id="KW-0813">Transport</keyword>
<dbReference type="CDD" id="cd17329">
    <property type="entry name" value="MFS_MdtH_MDR_like"/>
    <property type="match status" value="1"/>
</dbReference>
<reference evidence="9 10" key="1">
    <citation type="journal article" date="2024" name="Int. J. Syst. Evol. Microbiol.">
        <title>Paenibacillus hexagrammi sp. nov., a novel bacterium isolated from the gut content of Hexagrammos agrammus.</title>
        <authorList>
            <person name="Jung H.K."/>
            <person name="Kim D.G."/>
            <person name="Zin H."/>
            <person name="Park J."/>
            <person name="Jung H."/>
            <person name="Kim Y.O."/>
            <person name="Kong H.J."/>
            <person name="Kim J.W."/>
            <person name="Kim Y.S."/>
        </authorList>
    </citation>
    <scope>NUCLEOTIDE SEQUENCE [LARGE SCALE GENOMIC DNA]</scope>
    <source>
        <strain evidence="9 10">YPD9-1</strain>
    </source>
</reference>
<accession>A0ABY3SR80</accession>
<protein>
    <submittedName>
        <fullName evidence="9">MFS transporter</fullName>
    </submittedName>
</protein>
<dbReference type="InterPro" id="IPR011701">
    <property type="entry name" value="MFS"/>
</dbReference>
<sequence length="436" mass="48090">MRFRDFHRNVKLRIYMNFLSGTANNMVLPFMSIYFSGKLGDTSAGLAVILGIVAGVAAGICGGYYSDRIGRKKLMLLAEAGYTAAFAVMAVANSPWLESPAATLIMMIIVSMFWGLHGPAQDAMLLDVTPPEARKFMYAVKYWLNNLSFAVSGIAGAFLFKSYLFELFLGLTIIGVVTFAVTHFFIEEVYKPGTEGTIARGTGEALRQRSQLSMWTNYREVLKDSTFIIYSLACMLLVSVEFHLGSYVGVRMEKEMLNVPFLSWKEWSMQVDGLQMLGFLRTENTVLIVLLSMTIRYVIGRFSDKKVLLLGYTLYVAGYTYIAYSSHPWMLLLSMLIATWGELMYVPVNQAYLGDIAPEHARSSYMAISGLVYKGAMLLAGGAVVLGGFLPSWLMAALIGLCGVSGILLFYSILAKLDSRKELAMKPASQSVVASA</sequence>
<feature type="transmembrane region" description="Helical" evidence="7">
    <location>
        <begin position="393"/>
        <end position="414"/>
    </location>
</feature>
<feature type="transmembrane region" description="Helical" evidence="7">
    <location>
        <begin position="330"/>
        <end position="353"/>
    </location>
</feature>
<dbReference type="InterPro" id="IPR050171">
    <property type="entry name" value="MFS_Transporters"/>
</dbReference>
<evidence type="ECO:0000256" key="3">
    <source>
        <dbReference type="ARBA" id="ARBA00022475"/>
    </source>
</evidence>
<proteinExistence type="predicted"/>
<dbReference type="InterPro" id="IPR036259">
    <property type="entry name" value="MFS_trans_sf"/>
</dbReference>
<evidence type="ECO:0000313" key="9">
    <source>
        <dbReference type="EMBL" id="UJF35910.1"/>
    </source>
</evidence>
<dbReference type="SUPFAM" id="SSF103473">
    <property type="entry name" value="MFS general substrate transporter"/>
    <property type="match status" value="1"/>
</dbReference>
<keyword evidence="4 7" id="KW-0812">Transmembrane</keyword>
<feature type="transmembrane region" description="Helical" evidence="7">
    <location>
        <begin position="167"/>
        <end position="186"/>
    </location>
</feature>
<dbReference type="PANTHER" id="PTHR23517">
    <property type="entry name" value="RESISTANCE PROTEIN MDTM, PUTATIVE-RELATED-RELATED"/>
    <property type="match status" value="1"/>
</dbReference>
<organism evidence="9 10">
    <name type="scientific">Paenibacillus hexagrammi</name>
    <dbReference type="NCBI Taxonomy" id="2908839"/>
    <lineage>
        <taxon>Bacteria</taxon>
        <taxon>Bacillati</taxon>
        <taxon>Bacillota</taxon>
        <taxon>Bacilli</taxon>
        <taxon>Bacillales</taxon>
        <taxon>Paenibacillaceae</taxon>
        <taxon>Paenibacillus</taxon>
    </lineage>
</organism>
<keyword evidence="3" id="KW-1003">Cell membrane</keyword>
<feature type="transmembrane region" description="Helical" evidence="7">
    <location>
        <begin position="227"/>
        <end position="250"/>
    </location>
</feature>
<keyword evidence="10" id="KW-1185">Reference proteome</keyword>
<feature type="transmembrane region" description="Helical" evidence="7">
    <location>
        <begin position="43"/>
        <end position="65"/>
    </location>
</feature>
<feature type="transmembrane region" description="Helical" evidence="7">
    <location>
        <begin position="274"/>
        <end position="295"/>
    </location>
</feature>
<dbReference type="PROSITE" id="PS00216">
    <property type="entry name" value="SUGAR_TRANSPORT_1"/>
    <property type="match status" value="1"/>
</dbReference>
<evidence type="ECO:0000256" key="7">
    <source>
        <dbReference type="SAM" id="Phobius"/>
    </source>
</evidence>
<evidence type="ECO:0000256" key="2">
    <source>
        <dbReference type="ARBA" id="ARBA00022448"/>
    </source>
</evidence>
<feature type="domain" description="Major facilitator superfamily (MFS) profile" evidence="8">
    <location>
        <begin position="1"/>
        <end position="418"/>
    </location>
</feature>
<dbReference type="PROSITE" id="PS50850">
    <property type="entry name" value="MFS"/>
    <property type="match status" value="1"/>
</dbReference>
<feature type="transmembrane region" description="Helical" evidence="7">
    <location>
        <begin position="142"/>
        <end position="161"/>
    </location>
</feature>
<evidence type="ECO:0000313" key="10">
    <source>
        <dbReference type="Proteomes" id="UP001649230"/>
    </source>
</evidence>
<comment type="subcellular location">
    <subcellularLocation>
        <location evidence="1">Cell membrane</location>
        <topology evidence="1">Multi-pass membrane protein</topology>
    </subcellularLocation>
</comment>
<dbReference type="InterPro" id="IPR005829">
    <property type="entry name" value="Sugar_transporter_CS"/>
</dbReference>
<dbReference type="InterPro" id="IPR020846">
    <property type="entry name" value="MFS_dom"/>
</dbReference>
<evidence type="ECO:0000256" key="1">
    <source>
        <dbReference type="ARBA" id="ARBA00004651"/>
    </source>
</evidence>
<feature type="transmembrane region" description="Helical" evidence="7">
    <location>
        <begin position="74"/>
        <end position="93"/>
    </location>
</feature>
<evidence type="ECO:0000256" key="4">
    <source>
        <dbReference type="ARBA" id="ARBA00022692"/>
    </source>
</evidence>